<evidence type="ECO:0000259" key="2">
    <source>
        <dbReference type="Pfam" id="PF00339"/>
    </source>
</evidence>
<proteinExistence type="predicted"/>
<dbReference type="AlphaFoldDB" id="A0A0C3CFY4"/>
<organism evidence="3 4">
    <name type="scientific">Oidiodendron maius (strain Zn)</name>
    <dbReference type="NCBI Taxonomy" id="913774"/>
    <lineage>
        <taxon>Eukaryota</taxon>
        <taxon>Fungi</taxon>
        <taxon>Dikarya</taxon>
        <taxon>Ascomycota</taxon>
        <taxon>Pezizomycotina</taxon>
        <taxon>Leotiomycetes</taxon>
        <taxon>Leotiomycetes incertae sedis</taxon>
        <taxon>Myxotrichaceae</taxon>
        <taxon>Oidiodendron</taxon>
    </lineage>
</organism>
<dbReference type="InterPro" id="IPR039634">
    <property type="entry name" value="Bul1-like"/>
</dbReference>
<dbReference type="InterPro" id="IPR014752">
    <property type="entry name" value="Arrestin-like_C"/>
</dbReference>
<dbReference type="STRING" id="913774.A0A0C3CFY4"/>
<evidence type="ECO:0000256" key="1">
    <source>
        <dbReference type="SAM" id="MobiDB-lite"/>
    </source>
</evidence>
<reference evidence="3 4" key="1">
    <citation type="submission" date="2014-04" db="EMBL/GenBank/DDBJ databases">
        <authorList>
            <consortium name="DOE Joint Genome Institute"/>
            <person name="Kuo A."/>
            <person name="Martino E."/>
            <person name="Perotto S."/>
            <person name="Kohler A."/>
            <person name="Nagy L.G."/>
            <person name="Floudas D."/>
            <person name="Copeland A."/>
            <person name="Barry K.W."/>
            <person name="Cichocki N."/>
            <person name="Veneault-Fourrey C."/>
            <person name="LaButti K."/>
            <person name="Lindquist E.A."/>
            <person name="Lipzen A."/>
            <person name="Lundell T."/>
            <person name="Morin E."/>
            <person name="Murat C."/>
            <person name="Sun H."/>
            <person name="Tunlid A."/>
            <person name="Henrissat B."/>
            <person name="Grigoriev I.V."/>
            <person name="Hibbett D.S."/>
            <person name="Martin F."/>
            <person name="Nordberg H.P."/>
            <person name="Cantor M.N."/>
            <person name="Hua S.X."/>
        </authorList>
    </citation>
    <scope>NUCLEOTIDE SEQUENCE [LARGE SCALE GENOMIC DNA]</scope>
    <source>
        <strain evidence="3 4">Zn</strain>
    </source>
</reference>
<accession>A0A0C3CFY4</accession>
<protein>
    <recommendedName>
        <fullName evidence="2">Arrestin-like N-terminal domain-containing protein</fullName>
    </recommendedName>
</protein>
<dbReference type="InterPro" id="IPR011021">
    <property type="entry name" value="Arrestin-like_N"/>
</dbReference>
<feature type="domain" description="Arrestin-like N-terminal" evidence="2">
    <location>
        <begin position="33"/>
        <end position="146"/>
    </location>
</feature>
<evidence type="ECO:0000313" key="3">
    <source>
        <dbReference type="EMBL" id="KIM97898.1"/>
    </source>
</evidence>
<dbReference type="Pfam" id="PF00339">
    <property type="entry name" value="Arrestin_N"/>
    <property type="match status" value="1"/>
</dbReference>
<dbReference type="PANTHER" id="PTHR31904:SF1">
    <property type="entry name" value="BYPASS OF STOP CODON PROTEIN 5-RELATED"/>
    <property type="match status" value="1"/>
</dbReference>
<dbReference type="EMBL" id="KN832881">
    <property type="protein sequence ID" value="KIM97898.1"/>
    <property type="molecule type" value="Genomic_DNA"/>
</dbReference>
<dbReference type="Proteomes" id="UP000054321">
    <property type="component" value="Unassembled WGS sequence"/>
</dbReference>
<name>A0A0C3CFY4_OIDMZ</name>
<evidence type="ECO:0000313" key="4">
    <source>
        <dbReference type="Proteomes" id="UP000054321"/>
    </source>
</evidence>
<feature type="region of interest" description="Disordered" evidence="1">
    <location>
        <begin position="484"/>
        <end position="505"/>
    </location>
</feature>
<gene>
    <name evidence="3" type="ORF">OIDMADRAFT_147406</name>
</gene>
<dbReference type="Gene3D" id="2.60.40.640">
    <property type="match status" value="1"/>
</dbReference>
<sequence>MSPTGSIQSTGGSIAGYMMKIAQGSHPGIEVLIDGHTPQKTYTTFDAVNGVVNITAPQNVRFDEVRITLEGRSKTFVENFSAAGTRSRTVARHCFLKLVMPLRDSDYPCPRVAEAGITYKFPFNFNIPEQLLPRSCGHKVESDHIEQAHLQLPPTMNDKEVALHDDLAPDMSKISYLIKAEVIRTGDLRDDETVLVEGVKKIRVIPAVQEAPPLSFLDDDSEYTLSKSKTLRKGVFCGSLGRITVSAAQTKALMLPPHSSPPSNSVVTMATLNLRFYPNSTSCEPPRLGGVTSKIKASTFFSTVPAQVHPSFSNQRNMFEGARGVYSTTVPLSSRCVESVTWTKHEPNGANQRRESNSSTSSDGSCSVIVLEEDEDILYYTAKVFVPITLPSSKTWLPSFNSCTISRVYTIDLSLSIHTPATGVPASTVSLHLPVQIAVAGNPEGRARLTAAEAAAELLSANEFFIPRVIESPNSRHVGSVLRPTPSAAAQHASEQPPNYEDFGTTRTVAPGMC</sequence>
<dbReference type="HOGENOM" id="CLU_032323_0_0_1"/>
<dbReference type="PANTHER" id="PTHR31904">
    <property type="entry name" value="BYPASS OF STOP CODON PROTEIN 5-RELATED"/>
    <property type="match status" value="1"/>
</dbReference>
<keyword evidence="4" id="KW-1185">Reference proteome</keyword>
<reference evidence="4" key="2">
    <citation type="submission" date="2015-01" db="EMBL/GenBank/DDBJ databases">
        <title>Evolutionary Origins and Diversification of the Mycorrhizal Mutualists.</title>
        <authorList>
            <consortium name="DOE Joint Genome Institute"/>
            <consortium name="Mycorrhizal Genomics Consortium"/>
            <person name="Kohler A."/>
            <person name="Kuo A."/>
            <person name="Nagy L.G."/>
            <person name="Floudas D."/>
            <person name="Copeland A."/>
            <person name="Barry K.W."/>
            <person name="Cichocki N."/>
            <person name="Veneault-Fourrey C."/>
            <person name="LaButti K."/>
            <person name="Lindquist E.A."/>
            <person name="Lipzen A."/>
            <person name="Lundell T."/>
            <person name="Morin E."/>
            <person name="Murat C."/>
            <person name="Riley R."/>
            <person name="Ohm R."/>
            <person name="Sun H."/>
            <person name="Tunlid A."/>
            <person name="Henrissat B."/>
            <person name="Grigoriev I.V."/>
            <person name="Hibbett D.S."/>
            <person name="Martin F."/>
        </authorList>
    </citation>
    <scope>NUCLEOTIDE SEQUENCE [LARGE SCALE GENOMIC DNA]</scope>
    <source>
        <strain evidence="4">Zn</strain>
    </source>
</reference>
<dbReference type="OrthoDB" id="2283785at2759"/>
<dbReference type="InParanoid" id="A0A0C3CFY4"/>